<evidence type="ECO:0000313" key="2">
    <source>
        <dbReference type="Proteomes" id="UP000074108"/>
    </source>
</evidence>
<gene>
    <name evidence="1" type="ORF">Q75_02845</name>
</gene>
<protein>
    <submittedName>
        <fullName evidence="1">Uncharacterized protein</fullName>
    </submittedName>
</protein>
<sequence>MRNLSIEKLIEINKLFNNASGFHVIKHEGVVIVTFYDHEGELDSTVLTPREYELVRIDFYIETLNEIVDLVIDKRKMEVIVSAEIENFPIKLVFKDNEYYCNFQEYRYILEEVELVRN</sequence>
<comment type="caution">
    <text evidence="1">The sequence shown here is derived from an EMBL/GenBank/DDBJ whole genome shotgun (WGS) entry which is preliminary data.</text>
</comment>
<name>A0A147KBH9_9BACI</name>
<dbReference type="STRING" id="1150625.Q75_02845"/>
<dbReference type="OrthoDB" id="2924339at2"/>
<dbReference type="EMBL" id="LDYG01000012">
    <property type="protein sequence ID" value="KUP08451.1"/>
    <property type="molecule type" value="Genomic_DNA"/>
</dbReference>
<organism evidence="1 2">
    <name type="scientific">Bacillus coahuilensis p1.1.43</name>
    <dbReference type="NCBI Taxonomy" id="1150625"/>
    <lineage>
        <taxon>Bacteria</taxon>
        <taxon>Bacillati</taxon>
        <taxon>Bacillota</taxon>
        <taxon>Bacilli</taxon>
        <taxon>Bacillales</taxon>
        <taxon>Bacillaceae</taxon>
        <taxon>Bacillus</taxon>
    </lineage>
</organism>
<dbReference type="PATRIC" id="fig|1150625.3.peg.589"/>
<keyword evidence="2" id="KW-1185">Reference proteome</keyword>
<reference evidence="1 2" key="1">
    <citation type="journal article" date="2016" name="Front. Microbiol.">
        <title>Microevolution Analysis of Bacillus coahuilensis Unveils Differences in Phosphorus Acquisition Strategies and Their Regulation.</title>
        <authorList>
            <person name="Gomez-Lunar Z."/>
            <person name="Hernandez-Gonzalez I."/>
            <person name="Rodriguez-Torres M.D."/>
            <person name="Souza V."/>
            <person name="Olmedo-Alvarez G."/>
        </authorList>
    </citation>
    <scope>NUCLEOTIDE SEQUENCE [LARGE SCALE GENOMIC DNA]</scope>
    <source>
        <strain evidence="2">p1.1.43</strain>
    </source>
</reference>
<proteinExistence type="predicted"/>
<dbReference type="RefSeq" id="WP_059350292.1">
    <property type="nucleotide sequence ID" value="NZ_LDYG01000012.1"/>
</dbReference>
<evidence type="ECO:0000313" key="1">
    <source>
        <dbReference type="EMBL" id="KUP08451.1"/>
    </source>
</evidence>
<dbReference type="AlphaFoldDB" id="A0A147KBH9"/>
<accession>A0A147KBH9</accession>
<dbReference type="Proteomes" id="UP000074108">
    <property type="component" value="Unassembled WGS sequence"/>
</dbReference>